<evidence type="ECO:0000256" key="1">
    <source>
        <dbReference type="SAM" id="MobiDB-lite"/>
    </source>
</evidence>
<protein>
    <submittedName>
        <fullName evidence="2">Uncharacterized protein</fullName>
    </submittedName>
</protein>
<proteinExistence type="predicted"/>
<evidence type="ECO:0000313" key="2">
    <source>
        <dbReference type="EMBL" id="PPA89468.1"/>
    </source>
</evidence>
<reference evidence="2 3" key="1">
    <citation type="submission" date="2018-02" db="EMBL/GenBank/DDBJ databases">
        <title>Comparative analysis of genomes of three Brevibacillus laterosporus strains producers of potent antimicrobials isolated from silage.</title>
        <authorList>
            <person name="Kojic M."/>
            <person name="Miljkovic M."/>
            <person name="Studholme D."/>
            <person name="Filipic B."/>
        </authorList>
    </citation>
    <scope>NUCLEOTIDE SEQUENCE [LARGE SCALE GENOMIC DNA]</scope>
    <source>
        <strain evidence="2 3">BGSP11</strain>
    </source>
</reference>
<evidence type="ECO:0000313" key="3">
    <source>
        <dbReference type="Proteomes" id="UP000239759"/>
    </source>
</evidence>
<feature type="non-terminal residue" evidence="2">
    <location>
        <position position="162"/>
    </location>
</feature>
<comment type="caution">
    <text evidence="2">The sequence shown here is derived from an EMBL/GenBank/DDBJ whole genome shotgun (WGS) entry which is preliminary data.</text>
</comment>
<dbReference type="SUPFAM" id="SSF49265">
    <property type="entry name" value="Fibronectin type III"/>
    <property type="match status" value="1"/>
</dbReference>
<accession>A0AAP8U315</accession>
<gene>
    <name evidence="2" type="ORF">C4A77_25930</name>
</gene>
<dbReference type="RefSeq" id="WP_219816949.1">
    <property type="nucleotide sequence ID" value="NZ_PRKQ01000100.1"/>
</dbReference>
<dbReference type="AlphaFoldDB" id="A0AAP8U315"/>
<dbReference type="InterPro" id="IPR013783">
    <property type="entry name" value="Ig-like_fold"/>
</dbReference>
<organism evidence="2 3">
    <name type="scientific">Brevibacillus laterosporus</name>
    <name type="common">Bacillus laterosporus</name>
    <dbReference type="NCBI Taxonomy" id="1465"/>
    <lineage>
        <taxon>Bacteria</taxon>
        <taxon>Bacillati</taxon>
        <taxon>Bacillota</taxon>
        <taxon>Bacilli</taxon>
        <taxon>Bacillales</taxon>
        <taxon>Paenibacillaceae</taxon>
        <taxon>Brevibacillus</taxon>
    </lineage>
</organism>
<sequence length="162" mass="18231">QIANYYYFNFYGETSPPEIKDFTATWAASDRVSLKFSAERAATIEVYRDSEKIADLPGTSTWFDDTKFKPSTTPYNYKIIARNGDKQDESPVHSIRTASNAAIKDLKVTSKKKTSVSFAWSKVLEAEKYKVDIKIIRKETGETETSSKETTSTSLVVDGLKT</sequence>
<feature type="non-terminal residue" evidence="2">
    <location>
        <position position="1"/>
    </location>
</feature>
<dbReference type="Proteomes" id="UP000239759">
    <property type="component" value="Unassembled WGS sequence"/>
</dbReference>
<dbReference type="EMBL" id="PRKQ01000100">
    <property type="protein sequence ID" value="PPA89468.1"/>
    <property type="molecule type" value="Genomic_DNA"/>
</dbReference>
<dbReference type="Gene3D" id="2.60.40.10">
    <property type="entry name" value="Immunoglobulins"/>
    <property type="match status" value="2"/>
</dbReference>
<dbReference type="InterPro" id="IPR036116">
    <property type="entry name" value="FN3_sf"/>
</dbReference>
<name>A0AAP8U315_BRELA</name>
<feature type="region of interest" description="Disordered" evidence="1">
    <location>
        <begin position="140"/>
        <end position="162"/>
    </location>
</feature>